<evidence type="ECO:0000313" key="3">
    <source>
        <dbReference type="Proteomes" id="UP001281761"/>
    </source>
</evidence>
<dbReference type="PROSITE" id="PS50011">
    <property type="entry name" value="PROTEIN_KINASE_DOM"/>
    <property type="match status" value="1"/>
</dbReference>
<dbReference type="SUPFAM" id="SSF56112">
    <property type="entry name" value="Protein kinase-like (PK-like)"/>
    <property type="match status" value="1"/>
</dbReference>
<dbReference type="InterPro" id="IPR001245">
    <property type="entry name" value="Ser-Thr/Tyr_kinase_cat_dom"/>
</dbReference>
<dbReference type="InterPro" id="IPR011009">
    <property type="entry name" value="Kinase-like_dom_sf"/>
</dbReference>
<keyword evidence="3" id="KW-1185">Reference proteome</keyword>
<sequence>MDLDRDCWTSGSEHITLISQLFLRMACQTGVWRQSNDFEFVPVRFSFIDRKREHVARRGYLEDDVDHSNCRCCSSGCCVSGCAGVPRSSSQVSKAKIGSSSCHGEDVQNEAEIEKVEATDGIQPNSTGSAHLSSQALHGELSDAPTGKMSTFMLESVHSGEMVDVIELDGKEHTATKVRAVTTLHSKLHKEKSLLHPQLIQRHLAFGLSQVLSTLQTKDALTQLTSHWVLFDNKDRMFLQIASGSGNGMGVSGWSLKNGINGSNEGLRWGAPEQKEDSMLSSNDVDIEKVSVFRLGLLLWEMETGEIPFKEVDAVNAHRQVVSGVRPDLTKVPDSSIRALIQNCLHQQPEHRPTLATVERDLSDLSSHVTRSVDNLAPLPLHN</sequence>
<accession>A0ABQ9WXQ9</accession>
<dbReference type="Proteomes" id="UP001281761">
    <property type="component" value="Unassembled WGS sequence"/>
</dbReference>
<dbReference type="EMBL" id="JARBJD010000305">
    <property type="protein sequence ID" value="KAK2944300.1"/>
    <property type="molecule type" value="Genomic_DNA"/>
</dbReference>
<dbReference type="Gene3D" id="1.10.510.10">
    <property type="entry name" value="Transferase(Phosphotransferase) domain 1"/>
    <property type="match status" value="1"/>
</dbReference>
<dbReference type="Pfam" id="PF07714">
    <property type="entry name" value="PK_Tyr_Ser-Thr"/>
    <property type="match status" value="1"/>
</dbReference>
<gene>
    <name evidence="2" type="ORF">BLNAU_20796</name>
</gene>
<comment type="caution">
    <text evidence="2">The sequence shown here is derived from an EMBL/GenBank/DDBJ whole genome shotgun (WGS) entry which is preliminary data.</text>
</comment>
<dbReference type="PANTHER" id="PTHR44329">
    <property type="entry name" value="SERINE/THREONINE-PROTEIN KINASE TNNI3K-RELATED"/>
    <property type="match status" value="1"/>
</dbReference>
<organism evidence="2 3">
    <name type="scientific">Blattamonas nauphoetae</name>
    <dbReference type="NCBI Taxonomy" id="2049346"/>
    <lineage>
        <taxon>Eukaryota</taxon>
        <taxon>Metamonada</taxon>
        <taxon>Preaxostyla</taxon>
        <taxon>Oxymonadida</taxon>
        <taxon>Blattamonas</taxon>
    </lineage>
</organism>
<protein>
    <recommendedName>
        <fullName evidence="1">Protein kinase domain-containing protein</fullName>
    </recommendedName>
</protein>
<evidence type="ECO:0000313" key="2">
    <source>
        <dbReference type="EMBL" id="KAK2944300.1"/>
    </source>
</evidence>
<dbReference type="InterPro" id="IPR051681">
    <property type="entry name" value="Ser/Thr_Kinases-Pseudokinases"/>
</dbReference>
<evidence type="ECO:0000259" key="1">
    <source>
        <dbReference type="PROSITE" id="PS50011"/>
    </source>
</evidence>
<dbReference type="InterPro" id="IPR000719">
    <property type="entry name" value="Prot_kinase_dom"/>
</dbReference>
<reference evidence="2 3" key="1">
    <citation type="journal article" date="2022" name="bioRxiv">
        <title>Genomics of Preaxostyla Flagellates Illuminates Evolutionary Transitions and the Path Towards Mitochondrial Loss.</title>
        <authorList>
            <person name="Novak L.V.F."/>
            <person name="Treitli S.C."/>
            <person name="Pyrih J."/>
            <person name="Halakuc P."/>
            <person name="Pipaliya S.V."/>
            <person name="Vacek V."/>
            <person name="Brzon O."/>
            <person name="Soukal P."/>
            <person name="Eme L."/>
            <person name="Dacks J.B."/>
            <person name="Karnkowska A."/>
            <person name="Elias M."/>
            <person name="Hampl V."/>
        </authorList>
    </citation>
    <scope>NUCLEOTIDE SEQUENCE [LARGE SCALE GENOMIC DNA]</scope>
    <source>
        <strain evidence="2">NAU3</strain>
        <tissue evidence="2">Gut</tissue>
    </source>
</reference>
<name>A0ABQ9WXQ9_9EUKA</name>
<proteinExistence type="predicted"/>
<feature type="domain" description="Protein kinase" evidence="1">
    <location>
        <begin position="1"/>
        <end position="371"/>
    </location>
</feature>